<dbReference type="InterPro" id="IPR002125">
    <property type="entry name" value="CMP_dCMP_dom"/>
</dbReference>
<proteinExistence type="predicted"/>
<evidence type="ECO:0000313" key="3">
    <source>
        <dbReference type="Proteomes" id="UP000292235"/>
    </source>
</evidence>
<evidence type="ECO:0000313" key="2">
    <source>
        <dbReference type="EMBL" id="QBI51886.1"/>
    </source>
</evidence>
<dbReference type="KEGG" id="strr:EKD16_00315"/>
<accession>A0A4P6PUS3</accession>
<name>A0A4P6PUS3_9ACTN</name>
<protein>
    <submittedName>
        <fullName evidence="2">tRNA-specific adenosine deaminase</fullName>
        <ecNumber evidence="2">3.5.4.33</ecNumber>
    </submittedName>
</protein>
<keyword evidence="2" id="KW-0378">Hydrolase</keyword>
<dbReference type="EMBL" id="CP036455">
    <property type="protein sequence ID" value="QBI51886.1"/>
    <property type="molecule type" value="Genomic_DNA"/>
</dbReference>
<keyword evidence="3" id="KW-1185">Reference proteome</keyword>
<dbReference type="AlphaFoldDB" id="A0A4P6PUS3"/>
<organism evidence="2 3">
    <name type="scientific">Streptomonospora litoralis</name>
    <dbReference type="NCBI Taxonomy" id="2498135"/>
    <lineage>
        <taxon>Bacteria</taxon>
        <taxon>Bacillati</taxon>
        <taxon>Actinomycetota</taxon>
        <taxon>Actinomycetes</taxon>
        <taxon>Streptosporangiales</taxon>
        <taxon>Nocardiopsidaceae</taxon>
        <taxon>Streptomonospora</taxon>
    </lineage>
</organism>
<dbReference type="Gene3D" id="3.40.140.10">
    <property type="entry name" value="Cytidine Deaminase, domain 2"/>
    <property type="match status" value="1"/>
</dbReference>
<dbReference type="Proteomes" id="UP000292235">
    <property type="component" value="Chromosome"/>
</dbReference>
<evidence type="ECO:0000259" key="1">
    <source>
        <dbReference type="PROSITE" id="PS51747"/>
    </source>
</evidence>
<dbReference type="SUPFAM" id="SSF53927">
    <property type="entry name" value="Cytidine deaminase-like"/>
    <property type="match status" value="1"/>
</dbReference>
<dbReference type="Pfam" id="PF00383">
    <property type="entry name" value="dCMP_cyt_deam_1"/>
    <property type="match status" value="1"/>
</dbReference>
<dbReference type="EC" id="3.5.4.33" evidence="2"/>
<sequence length="158" mass="17200">MKRPTGHLETLLAHAVQTAIRRVETGGLPFAGRIVMGDGYSTEPEVNRVRETGDPSAHAEIVAMRQAMRDLRTADLAGATLLATGEPCGLCYRFAADHGVEAVDFAVDRHTAAQYGFDYRASYAALRTGQSPVTQTARHLPVEHGEAPFTRYADLHRP</sequence>
<gene>
    <name evidence="2" type="primary">tadA1</name>
    <name evidence="2" type="ORF">EKD16_00315</name>
</gene>
<reference evidence="2 3" key="1">
    <citation type="submission" date="2019-02" db="EMBL/GenBank/DDBJ databases">
        <authorList>
            <person name="Khodamoradi S."/>
            <person name="Hahnke R.L."/>
            <person name="Kaempfer P."/>
            <person name="Schumann P."/>
            <person name="Rohde M."/>
            <person name="Steinert M."/>
            <person name="Luzhetskyy A."/>
            <person name="Wink J."/>
            <person name="Ruckert C."/>
        </authorList>
    </citation>
    <scope>NUCLEOTIDE SEQUENCE [LARGE SCALE GENOMIC DNA]</scope>
    <source>
        <strain evidence="2 3">M2</strain>
    </source>
</reference>
<dbReference type="RefSeq" id="WP_131096527.1">
    <property type="nucleotide sequence ID" value="NZ_CP036455.1"/>
</dbReference>
<feature type="domain" description="CMP/dCMP-type deaminase" evidence="1">
    <location>
        <begin position="6"/>
        <end position="133"/>
    </location>
</feature>
<dbReference type="InterPro" id="IPR016193">
    <property type="entry name" value="Cytidine_deaminase-like"/>
</dbReference>
<dbReference type="PROSITE" id="PS51747">
    <property type="entry name" value="CYT_DCMP_DEAMINASES_2"/>
    <property type="match status" value="1"/>
</dbReference>
<dbReference type="OrthoDB" id="9802676at2"/>
<dbReference type="GO" id="GO:0052717">
    <property type="term" value="F:tRNA-specific adenosine-34 deaminase activity"/>
    <property type="evidence" value="ECO:0007669"/>
    <property type="project" value="UniProtKB-EC"/>
</dbReference>